<dbReference type="OrthoDB" id="2411205at2759"/>
<dbReference type="AlphaFoldDB" id="A0A9N9P6S5"/>
<protein>
    <submittedName>
        <fullName evidence="1">22159_t:CDS:1</fullName>
    </submittedName>
</protein>
<gene>
    <name evidence="1" type="ORF">DERYTH_LOCUS21656</name>
</gene>
<feature type="non-terminal residue" evidence="1">
    <location>
        <position position="1"/>
    </location>
</feature>
<evidence type="ECO:0000313" key="2">
    <source>
        <dbReference type="Proteomes" id="UP000789405"/>
    </source>
</evidence>
<comment type="caution">
    <text evidence="1">The sequence shown here is derived from an EMBL/GenBank/DDBJ whole genome shotgun (WGS) entry which is preliminary data.</text>
</comment>
<sequence length="53" mass="5757">PNVIRELDGALSQPENRGAIGVIVISDCGRFSDDAIRRARASVHIIILTKEGR</sequence>
<feature type="non-terminal residue" evidence="1">
    <location>
        <position position="53"/>
    </location>
</feature>
<keyword evidence="2" id="KW-1185">Reference proteome</keyword>
<evidence type="ECO:0000313" key="1">
    <source>
        <dbReference type="EMBL" id="CAG8792214.1"/>
    </source>
</evidence>
<accession>A0A9N9P6S5</accession>
<name>A0A9N9P6S5_9GLOM</name>
<dbReference type="EMBL" id="CAJVPY010028154">
    <property type="protein sequence ID" value="CAG8792214.1"/>
    <property type="molecule type" value="Genomic_DNA"/>
</dbReference>
<reference evidence="1" key="1">
    <citation type="submission" date="2021-06" db="EMBL/GenBank/DDBJ databases">
        <authorList>
            <person name="Kallberg Y."/>
            <person name="Tangrot J."/>
            <person name="Rosling A."/>
        </authorList>
    </citation>
    <scope>NUCLEOTIDE SEQUENCE</scope>
    <source>
        <strain evidence="1">MA453B</strain>
    </source>
</reference>
<dbReference type="Proteomes" id="UP000789405">
    <property type="component" value="Unassembled WGS sequence"/>
</dbReference>
<organism evidence="1 2">
    <name type="scientific">Dentiscutata erythropus</name>
    <dbReference type="NCBI Taxonomy" id="1348616"/>
    <lineage>
        <taxon>Eukaryota</taxon>
        <taxon>Fungi</taxon>
        <taxon>Fungi incertae sedis</taxon>
        <taxon>Mucoromycota</taxon>
        <taxon>Glomeromycotina</taxon>
        <taxon>Glomeromycetes</taxon>
        <taxon>Diversisporales</taxon>
        <taxon>Gigasporaceae</taxon>
        <taxon>Dentiscutata</taxon>
    </lineage>
</organism>
<proteinExistence type="predicted"/>